<feature type="domain" description="GH18" evidence="1">
    <location>
        <begin position="2"/>
        <end position="251"/>
    </location>
</feature>
<evidence type="ECO:0000313" key="2">
    <source>
        <dbReference type="EMBL" id="QDY52434.1"/>
    </source>
</evidence>
<organism evidence="2">
    <name type="scientific">Mimiviridae sp. ChoanoV1</name>
    <dbReference type="NCBI Taxonomy" id="2596887"/>
    <lineage>
        <taxon>Viruses</taxon>
        <taxon>Varidnaviria</taxon>
        <taxon>Bamfordvirae</taxon>
        <taxon>Nucleocytoviricota</taxon>
        <taxon>Megaviricetes</taxon>
        <taxon>Imitervirales</taxon>
        <taxon>Schizomimiviridae</taxon>
    </lineage>
</organism>
<evidence type="ECO:0000259" key="1">
    <source>
        <dbReference type="PROSITE" id="PS51910"/>
    </source>
</evidence>
<dbReference type="InterPro" id="IPR001223">
    <property type="entry name" value="Glyco_hydro18_cat"/>
</dbReference>
<dbReference type="PROSITE" id="PS51910">
    <property type="entry name" value="GH18_2"/>
    <property type="match status" value="1"/>
</dbReference>
<accession>A0A5B8IR08</accession>
<dbReference type="SUPFAM" id="SSF51445">
    <property type="entry name" value="(Trans)glycosidases"/>
    <property type="match status" value="1"/>
</dbReference>
<gene>
    <name evidence="2" type="ORF">8_31</name>
</gene>
<keyword evidence="2" id="KW-0378">Hydrolase</keyword>
<reference evidence="2" key="1">
    <citation type="submission" date="2018-11" db="EMBL/GenBank/DDBJ databases">
        <title>A distinct lineage of giant viruses engineers rhodopsin photosystems in predatory marine eukaryotes.</title>
        <authorList>
            <person name="Needham D.M."/>
            <person name="Yoshizawa S."/>
            <person name="Hosaka T."/>
            <person name="Poirier C."/>
            <person name="Choi C.-J."/>
            <person name="Hehenberger E."/>
            <person name="Irwin N.A.T."/>
            <person name="Wilken S."/>
            <person name="Yung C.-M."/>
            <person name="Bachy C."/>
            <person name="Kurihara R."/>
            <person name="Nakajima Y."/>
            <person name="Kojima K."/>
            <person name="Kimura-Someya T."/>
            <person name="Leonard G."/>
            <person name="Malmstrom R.R."/>
            <person name="Mende D."/>
            <person name="Olson D.K."/>
            <person name="Sudo Y."/>
            <person name="Sudek S."/>
            <person name="Richards T.A."/>
            <person name="DeLong E.F."/>
            <person name="Keeling P.J."/>
            <person name="Santoro A.E."/>
            <person name="Shirouzu M."/>
            <person name="Iwasaki W."/>
            <person name="Worden A.Z."/>
        </authorList>
    </citation>
    <scope>NUCLEOTIDE SEQUENCE</scope>
</reference>
<proteinExistence type="predicted"/>
<dbReference type="EMBL" id="MK250092">
    <property type="protein sequence ID" value="QDY52434.1"/>
    <property type="molecule type" value="Genomic_DNA"/>
</dbReference>
<dbReference type="GO" id="GO:0005975">
    <property type="term" value="P:carbohydrate metabolic process"/>
    <property type="evidence" value="ECO:0007669"/>
    <property type="project" value="InterPro"/>
</dbReference>
<protein>
    <submittedName>
        <fullName evidence="2">Glycosyl hydrolases family 18</fullName>
    </submittedName>
</protein>
<dbReference type="Gene3D" id="3.20.20.80">
    <property type="entry name" value="Glycosidases"/>
    <property type="match status" value="1"/>
</dbReference>
<name>A0A5B8IR08_9VIRU</name>
<dbReference type="InterPro" id="IPR017853">
    <property type="entry name" value="GH"/>
</dbReference>
<dbReference type="GO" id="GO:0016787">
    <property type="term" value="F:hydrolase activity"/>
    <property type="evidence" value="ECO:0007669"/>
    <property type="project" value="UniProtKB-KW"/>
</dbReference>
<sequence length="251" mass="29467">MPKIIYYYQTFNDLNKILYPNTPITHIHLSAIHFGNKDQTPYIHLNNYDPNDYKFDSVWKQLEEAEKYNITTILMVGGEGGAFQNLFTYYNIYYPMLKKLILDKKVIKGIDLDVEEYVNLNDIKALIRNLKKDFGEDFIISMAPVQSSLQNNYPGMGGFIYKNLYDSPEGKMIDYFNGQFYSEYTKDSYDEAIKNGFPAEKIVMGMISGENYKNELKNVFLEYKEKFGGVFIWEYYNAPDNWYLDVKTIMS</sequence>